<organism evidence="1 2">
    <name type="scientific">Dreissena polymorpha</name>
    <name type="common">Zebra mussel</name>
    <name type="synonym">Mytilus polymorpha</name>
    <dbReference type="NCBI Taxonomy" id="45954"/>
    <lineage>
        <taxon>Eukaryota</taxon>
        <taxon>Metazoa</taxon>
        <taxon>Spiralia</taxon>
        <taxon>Lophotrochozoa</taxon>
        <taxon>Mollusca</taxon>
        <taxon>Bivalvia</taxon>
        <taxon>Autobranchia</taxon>
        <taxon>Heteroconchia</taxon>
        <taxon>Euheterodonta</taxon>
        <taxon>Imparidentia</taxon>
        <taxon>Neoheterodontei</taxon>
        <taxon>Myida</taxon>
        <taxon>Dreissenoidea</taxon>
        <taxon>Dreissenidae</taxon>
        <taxon>Dreissena</taxon>
    </lineage>
</organism>
<evidence type="ECO:0000313" key="1">
    <source>
        <dbReference type="EMBL" id="KAH3896795.1"/>
    </source>
</evidence>
<dbReference type="EMBL" id="JAIWYP010000001">
    <property type="protein sequence ID" value="KAH3896795.1"/>
    <property type="molecule type" value="Genomic_DNA"/>
</dbReference>
<reference evidence="1" key="2">
    <citation type="submission" date="2020-11" db="EMBL/GenBank/DDBJ databases">
        <authorList>
            <person name="McCartney M.A."/>
            <person name="Auch B."/>
            <person name="Kono T."/>
            <person name="Mallez S."/>
            <person name="Becker A."/>
            <person name="Gohl D.M."/>
            <person name="Silverstein K.A.T."/>
            <person name="Koren S."/>
            <person name="Bechman K.B."/>
            <person name="Herman A."/>
            <person name="Abrahante J.E."/>
            <person name="Garbe J."/>
        </authorList>
    </citation>
    <scope>NUCLEOTIDE SEQUENCE</scope>
    <source>
        <strain evidence="1">Duluth1</strain>
        <tissue evidence="1">Whole animal</tissue>
    </source>
</reference>
<sequence length="66" mass="6190">MVVKAGLGETAPRASIVPRPPEYLIALLKVLVLGSTGAGGATPGALGFAATAASSCGGGAGGRISP</sequence>
<accession>A0A9D4NJY0</accession>
<name>A0A9D4NJY0_DREPO</name>
<keyword evidence="2" id="KW-1185">Reference proteome</keyword>
<evidence type="ECO:0000313" key="2">
    <source>
        <dbReference type="Proteomes" id="UP000828390"/>
    </source>
</evidence>
<protein>
    <submittedName>
        <fullName evidence="1">Uncharacterized protein</fullName>
    </submittedName>
</protein>
<reference evidence="1" key="1">
    <citation type="journal article" date="2019" name="bioRxiv">
        <title>The Genome of the Zebra Mussel, Dreissena polymorpha: A Resource for Invasive Species Research.</title>
        <authorList>
            <person name="McCartney M.A."/>
            <person name="Auch B."/>
            <person name="Kono T."/>
            <person name="Mallez S."/>
            <person name="Zhang Y."/>
            <person name="Obille A."/>
            <person name="Becker A."/>
            <person name="Abrahante J.E."/>
            <person name="Garbe J."/>
            <person name="Badalamenti J.P."/>
            <person name="Herman A."/>
            <person name="Mangelson H."/>
            <person name="Liachko I."/>
            <person name="Sullivan S."/>
            <person name="Sone E.D."/>
            <person name="Koren S."/>
            <person name="Silverstein K.A.T."/>
            <person name="Beckman K.B."/>
            <person name="Gohl D.M."/>
        </authorList>
    </citation>
    <scope>NUCLEOTIDE SEQUENCE</scope>
    <source>
        <strain evidence="1">Duluth1</strain>
        <tissue evidence="1">Whole animal</tissue>
    </source>
</reference>
<dbReference type="Proteomes" id="UP000828390">
    <property type="component" value="Unassembled WGS sequence"/>
</dbReference>
<comment type="caution">
    <text evidence="1">The sequence shown here is derived from an EMBL/GenBank/DDBJ whole genome shotgun (WGS) entry which is preliminary data.</text>
</comment>
<gene>
    <name evidence="1" type="ORF">DPMN_020976</name>
</gene>
<proteinExistence type="predicted"/>
<dbReference type="AlphaFoldDB" id="A0A9D4NJY0"/>